<comment type="similarity">
    <text evidence="2">Belongs to the oligopeptide OPT transporter family.</text>
</comment>
<accession>A0A1E3P830</accession>
<protein>
    <recommendedName>
        <fullName evidence="12">OPT family small oligopeptide transporter</fullName>
    </recommendedName>
</protein>
<feature type="transmembrane region" description="Helical" evidence="9">
    <location>
        <begin position="354"/>
        <end position="380"/>
    </location>
</feature>
<feature type="transmembrane region" description="Helical" evidence="9">
    <location>
        <begin position="152"/>
        <end position="173"/>
    </location>
</feature>
<evidence type="ECO:0000313" key="10">
    <source>
        <dbReference type="EMBL" id="ODQ61563.1"/>
    </source>
</evidence>
<dbReference type="InterPro" id="IPR004813">
    <property type="entry name" value="OPT"/>
</dbReference>
<dbReference type="RefSeq" id="XP_019040770.1">
    <property type="nucleotide sequence ID" value="XM_019185300.1"/>
</dbReference>
<feature type="transmembrane region" description="Helical" evidence="9">
    <location>
        <begin position="207"/>
        <end position="226"/>
    </location>
</feature>
<feature type="transmembrane region" description="Helical" evidence="9">
    <location>
        <begin position="68"/>
        <end position="90"/>
    </location>
</feature>
<dbReference type="GeneID" id="30202546"/>
<dbReference type="EMBL" id="KV454208">
    <property type="protein sequence ID" value="ODQ61563.1"/>
    <property type="molecule type" value="Genomic_DNA"/>
</dbReference>
<comment type="subcellular location">
    <subcellularLocation>
        <location evidence="1">Membrane</location>
        <topology evidence="1">Multi-pass membrane protein</topology>
    </subcellularLocation>
</comment>
<keyword evidence="6" id="KW-0653">Protein transport</keyword>
<evidence type="ECO:0000256" key="1">
    <source>
        <dbReference type="ARBA" id="ARBA00004141"/>
    </source>
</evidence>
<evidence type="ECO:0008006" key="12">
    <source>
        <dbReference type="Google" id="ProtNLM"/>
    </source>
</evidence>
<evidence type="ECO:0000256" key="2">
    <source>
        <dbReference type="ARBA" id="ARBA00008807"/>
    </source>
</evidence>
<evidence type="ECO:0000256" key="8">
    <source>
        <dbReference type="ARBA" id="ARBA00023136"/>
    </source>
</evidence>
<gene>
    <name evidence="10" type="ORF">WICANDRAFT_81844</name>
</gene>
<feature type="transmembrane region" description="Helical" evidence="9">
    <location>
        <begin position="411"/>
        <end position="428"/>
    </location>
</feature>
<evidence type="ECO:0000256" key="3">
    <source>
        <dbReference type="ARBA" id="ARBA00022448"/>
    </source>
</evidence>
<proteinExistence type="inferred from homology"/>
<reference evidence="10 11" key="1">
    <citation type="journal article" date="2016" name="Proc. Natl. Acad. Sci. U.S.A.">
        <title>Comparative genomics of biotechnologically important yeasts.</title>
        <authorList>
            <person name="Riley R."/>
            <person name="Haridas S."/>
            <person name="Wolfe K.H."/>
            <person name="Lopes M.R."/>
            <person name="Hittinger C.T."/>
            <person name="Goeker M."/>
            <person name="Salamov A.A."/>
            <person name="Wisecaver J.H."/>
            <person name="Long T.M."/>
            <person name="Calvey C.H."/>
            <person name="Aerts A.L."/>
            <person name="Barry K.W."/>
            <person name="Choi C."/>
            <person name="Clum A."/>
            <person name="Coughlan A.Y."/>
            <person name="Deshpande S."/>
            <person name="Douglass A.P."/>
            <person name="Hanson S.J."/>
            <person name="Klenk H.-P."/>
            <person name="LaButti K.M."/>
            <person name="Lapidus A."/>
            <person name="Lindquist E.A."/>
            <person name="Lipzen A.M."/>
            <person name="Meier-Kolthoff J.P."/>
            <person name="Ohm R.A."/>
            <person name="Otillar R.P."/>
            <person name="Pangilinan J.L."/>
            <person name="Peng Y."/>
            <person name="Rokas A."/>
            <person name="Rosa C.A."/>
            <person name="Scheuner C."/>
            <person name="Sibirny A.A."/>
            <person name="Slot J.C."/>
            <person name="Stielow J.B."/>
            <person name="Sun H."/>
            <person name="Kurtzman C.P."/>
            <person name="Blackwell M."/>
            <person name="Grigoriev I.V."/>
            <person name="Jeffries T.W."/>
        </authorList>
    </citation>
    <scope>NUCLEOTIDE SEQUENCE [LARGE SCALE GENOMIC DNA]</scope>
    <source>
        <strain evidence="11">ATCC 58044 / CBS 1984 / NCYC 433 / NRRL Y-366-8</strain>
    </source>
</reference>
<evidence type="ECO:0000256" key="6">
    <source>
        <dbReference type="ARBA" id="ARBA00022927"/>
    </source>
</evidence>
<dbReference type="Proteomes" id="UP000094112">
    <property type="component" value="Unassembled WGS sequence"/>
</dbReference>
<keyword evidence="7 9" id="KW-1133">Transmembrane helix</keyword>
<feature type="transmembrane region" description="Helical" evidence="9">
    <location>
        <begin position="179"/>
        <end position="195"/>
    </location>
</feature>
<dbReference type="OrthoDB" id="9986677at2759"/>
<organism evidence="10 11">
    <name type="scientific">Wickerhamomyces anomalus (strain ATCC 58044 / CBS 1984 / NCYC 433 / NRRL Y-366-8)</name>
    <name type="common">Yeast</name>
    <name type="synonym">Hansenula anomala</name>
    <dbReference type="NCBI Taxonomy" id="683960"/>
    <lineage>
        <taxon>Eukaryota</taxon>
        <taxon>Fungi</taxon>
        <taxon>Dikarya</taxon>
        <taxon>Ascomycota</taxon>
        <taxon>Saccharomycotina</taxon>
        <taxon>Saccharomycetes</taxon>
        <taxon>Phaffomycetales</taxon>
        <taxon>Wickerhamomycetaceae</taxon>
        <taxon>Wickerhamomyces</taxon>
    </lineage>
</organism>
<name>A0A1E3P830_WICAA</name>
<feature type="transmembrane region" description="Helical" evidence="9">
    <location>
        <begin position="284"/>
        <end position="307"/>
    </location>
</feature>
<dbReference type="GO" id="GO:0035673">
    <property type="term" value="F:oligopeptide transmembrane transporter activity"/>
    <property type="evidence" value="ECO:0007669"/>
    <property type="project" value="InterPro"/>
</dbReference>
<feature type="transmembrane region" description="Helical" evidence="9">
    <location>
        <begin position="110"/>
        <end position="131"/>
    </location>
</feature>
<dbReference type="PANTHER" id="PTHR22601">
    <property type="entry name" value="ISP4 LIKE PROTEIN"/>
    <property type="match status" value="1"/>
</dbReference>
<keyword evidence="8 9" id="KW-0472">Membrane</keyword>
<feature type="transmembrane region" description="Helical" evidence="9">
    <location>
        <begin position="668"/>
        <end position="693"/>
    </location>
</feature>
<dbReference type="NCBIfam" id="TIGR00728">
    <property type="entry name" value="OPT_sfam"/>
    <property type="match status" value="1"/>
</dbReference>
<evidence type="ECO:0000256" key="7">
    <source>
        <dbReference type="ARBA" id="ARBA00022989"/>
    </source>
</evidence>
<dbReference type="GO" id="GO:0016020">
    <property type="term" value="C:membrane"/>
    <property type="evidence" value="ECO:0007669"/>
    <property type="project" value="UniProtKB-SubCell"/>
</dbReference>
<evidence type="ECO:0000256" key="9">
    <source>
        <dbReference type="SAM" id="Phobius"/>
    </source>
</evidence>
<feature type="transmembrane region" description="Helical" evidence="9">
    <location>
        <begin position="639"/>
        <end position="656"/>
    </location>
</feature>
<keyword evidence="4 9" id="KW-0812">Transmembrane</keyword>
<dbReference type="InterPro" id="IPR004648">
    <property type="entry name" value="Oligpept_transpt"/>
</dbReference>
<feature type="transmembrane region" description="Helical" evidence="9">
    <location>
        <begin position="440"/>
        <end position="459"/>
    </location>
</feature>
<sequence>MSYDPEKTSGSQKLSEAVDITEDDVNAIVPTEDYEGDANTLRMWVLSFVFATVIAGVDSFFQMRFPTIHIGAIVAQVVSYPVGKLWYLVLPNWSLPLPMGKKISLNPGPFNQKEHACVFIFVNYVVSAALVNNSVVEQFRFFDMNIGIGRMILFQLSSYLFAFCLAGLARPILVTPANVVWPGILSTCALFQTFHNPTNERAGKWKISRFNFFTIVFVCSFVWFWFPDLILPFLSTIGAWISWIRPDNATLSQVFGVNTGLGLFPLTFDWTQITSLSNPLSTPFWSIGCIFVSFVFWIWIVMPALYYQNKWQVAHFPIMTSSIYNVKGKSYDTSKVVDKQYRLDYDKFKQYSPVMLPIAFLMNVALGLAAFSSMMIAFFFRFKSDVLEPLRNQTKDVHNDALAKYTSYPRWFYLIWGVIGLAFGFAFFEGFDHETQLRAGGFIVSAVISACVFLPLALIESRSNFLVSLAAFFEVVAAFWFGGQPIGLMYFYMMGFGTMQHAMHASQGAKVGHYMKVPPRTVMTLLLIGSIWGACVSPAVTGYILNHFENICTPEAKNHMVCRKSKTQFNTLVVWGLFGKHIFASGGRYVWVLWFFLVGAVVAALMCLLQWKFPKHIILKKINPTLFFGGAGNIPSVTGFNYSTWFVVGFILNFIIHRRKHAWWKKYNLVLAVGLDCGVAIAALLIYFCVVYTGGSSNYKWWGTTVSKTGCDHKGCPHLTSKVVPPTGW</sequence>
<evidence type="ECO:0000313" key="11">
    <source>
        <dbReference type="Proteomes" id="UP000094112"/>
    </source>
</evidence>
<keyword evidence="11" id="KW-1185">Reference proteome</keyword>
<dbReference type="Pfam" id="PF03169">
    <property type="entry name" value="OPT"/>
    <property type="match status" value="1"/>
</dbReference>
<evidence type="ECO:0000256" key="4">
    <source>
        <dbReference type="ARBA" id="ARBA00022692"/>
    </source>
</evidence>
<feature type="transmembrane region" description="Helical" evidence="9">
    <location>
        <begin position="589"/>
        <end position="611"/>
    </location>
</feature>
<dbReference type="AlphaFoldDB" id="A0A1E3P830"/>
<evidence type="ECO:0000256" key="5">
    <source>
        <dbReference type="ARBA" id="ARBA00022856"/>
    </source>
</evidence>
<dbReference type="NCBIfam" id="TIGR00727">
    <property type="entry name" value="ISP4_OPT"/>
    <property type="match status" value="1"/>
</dbReference>
<keyword evidence="5" id="KW-0571">Peptide transport</keyword>
<dbReference type="GO" id="GO:0015031">
    <property type="term" value="P:protein transport"/>
    <property type="evidence" value="ECO:0007669"/>
    <property type="project" value="UniProtKB-KW"/>
</dbReference>
<keyword evidence="3" id="KW-0813">Transport</keyword>
<feature type="transmembrane region" description="Helical" evidence="9">
    <location>
        <begin position="41"/>
        <end position="61"/>
    </location>
</feature>
<feature type="transmembrane region" description="Helical" evidence="9">
    <location>
        <begin position="465"/>
        <end position="493"/>
    </location>
</feature>